<sequence>MIKAVLFDLDGTLLNRDESVKKFIENQYVRLKTWLGHIPKEIYIARFIELDNRGYVWKDKVYQQLVDEFEIAGTTWEGLLQYYISQFQKNCVPFPNLHSMLEELKRDNLKLGMITNGRGQFQMDNIRALGIEHYFDTILVSEWEGLKKPEPQIFLRALEQLQVSPKESIFVGDHPVNDVKAAQTVEMKGIWKKDSQWNDVEADFIIEDLAQIPSIVRKLNTICCQEDKEVSMVEVINRNYHC</sequence>
<dbReference type="SFLD" id="SFLDS00003">
    <property type="entry name" value="Haloacid_Dehalogenase"/>
    <property type="match status" value="1"/>
</dbReference>
<dbReference type="GO" id="GO:0044281">
    <property type="term" value="P:small molecule metabolic process"/>
    <property type="evidence" value="ECO:0007669"/>
    <property type="project" value="UniProtKB-ARBA"/>
</dbReference>
<dbReference type="SFLD" id="SFLDG01129">
    <property type="entry name" value="C1.5:_HAD__Beta-PGM__Phosphata"/>
    <property type="match status" value="1"/>
</dbReference>
<dbReference type="EMBL" id="CVRB01000002">
    <property type="protein sequence ID" value="CRK82087.1"/>
    <property type="molecule type" value="Genomic_DNA"/>
</dbReference>
<evidence type="ECO:0000256" key="4">
    <source>
        <dbReference type="ARBA" id="ARBA00022842"/>
    </source>
</evidence>
<dbReference type="Pfam" id="PF13419">
    <property type="entry name" value="HAD_2"/>
    <property type="match status" value="1"/>
</dbReference>
<dbReference type="Proteomes" id="UP000199087">
    <property type="component" value="Unassembled WGS sequence"/>
</dbReference>
<dbReference type="PRINTS" id="PR00413">
    <property type="entry name" value="HADHALOGNASE"/>
</dbReference>
<dbReference type="PROSITE" id="PS01228">
    <property type="entry name" value="COF_1"/>
    <property type="match status" value="1"/>
</dbReference>
<evidence type="ECO:0000256" key="2">
    <source>
        <dbReference type="ARBA" id="ARBA00022723"/>
    </source>
</evidence>
<dbReference type="AlphaFoldDB" id="A0A0U1NVN4"/>
<dbReference type="InterPro" id="IPR006439">
    <property type="entry name" value="HAD-SF_hydro_IA"/>
</dbReference>
<dbReference type="InterPro" id="IPR051400">
    <property type="entry name" value="HAD-like_hydrolase"/>
</dbReference>
<proteinExistence type="predicted"/>
<comment type="cofactor">
    <cofactor evidence="1">
        <name>Mg(2+)</name>
        <dbReference type="ChEBI" id="CHEBI:18420"/>
    </cofactor>
</comment>
<accession>A0A0U1NVN4</accession>
<dbReference type="PANTHER" id="PTHR46470:SF2">
    <property type="entry name" value="GLYCERALDEHYDE 3-PHOSPHATE PHOSPHATASE"/>
    <property type="match status" value="1"/>
</dbReference>
<organism evidence="5 6">
    <name type="scientific">Neobacillus massiliamazoniensis</name>
    <dbReference type="NCBI Taxonomy" id="1499688"/>
    <lineage>
        <taxon>Bacteria</taxon>
        <taxon>Bacillati</taxon>
        <taxon>Bacillota</taxon>
        <taxon>Bacilli</taxon>
        <taxon>Bacillales</taxon>
        <taxon>Bacillaceae</taxon>
        <taxon>Neobacillus</taxon>
    </lineage>
</organism>
<dbReference type="NCBIfam" id="TIGR01549">
    <property type="entry name" value="HAD-SF-IA-v1"/>
    <property type="match status" value="1"/>
</dbReference>
<protein>
    <submittedName>
        <fullName evidence="5">HAD-superfamily hydrolase</fullName>
    </submittedName>
</protein>
<dbReference type="PANTHER" id="PTHR46470">
    <property type="entry name" value="N-ACYLNEURAMINATE-9-PHOSPHATASE"/>
    <property type="match status" value="1"/>
</dbReference>
<dbReference type="STRING" id="1499688.BN000_02008"/>
<dbReference type="Gene3D" id="1.10.150.520">
    <property type="match status" value="1"/>
</dbReference>
<dbReference type="InterPro" id="IPR036412">
    <property type="entry name" value="HAD-like_sf"/>
</dbReference>
<dbReference type="GO" id="GO:0016791">
    <property type="term" value="F:phosphatase activity"/>
    <property type="evidence" value="ECO:0007669"/>
    <property type="project" value="TreeGrafter"/>
</dbReference>
<keyword evidence="6" id="KW-1185">Reference proteome</keyword>
<evidence type="ECO:0000313" key="6">
    <source>
        <dbReference type="Proteomes" id="UP000199087"/>
    </source>
</evidence>
<dbReference type="InterPro" id="IPR023214">
    <property type="entry name" value="HAD_sf"/>
</dbReference>
<dbReference type="OrthoDB" id="9809962at2"/>
<evidence type="ECO:0000256" key="3">
    <source>
        <dbReference type="ARBA" id="ARBA00022801"/>
    </source>
</evidence>
<dbReference type="SUPFAM" id="SSF56784">
    <property type="entry name" value="HAD-like"/>
    <property type="match status" value="1"/>
</dbReference>
<keyword evidence="3 5" id="KW-0378">Hydrolase</keyword>
<dbReference type="RefSeq" id="WP_090633810.1">
    <property type="nucleotide sequence ID" value="NZ_CVRB01000002.1"/>
</dbReference>
<dbReference type="Gene3D" id="3.40.50.1000">
    <property type="entry name" value="HAD superfamily/HAD-like"/>
    <property type="match status" value="1"/>
</dbReference>
<evidence type="ECO:0000313" key="5">
    <source>
        <dbReference type="EMBL" id="CRK82087.1"/>
    </source>
</evidence>
<name>A0A0U1NVN4_9BACI</name>
<gene>
    <name evidence="5" type="ORF">BN000_02008</name>
</gene>
<evidence type="ECO:0000256" key="1">
    <source>
        <dbReference type="ARBA" id="ARBA00001946"/>
    </source>
</evidence>
<dbReference type="NCBIfam" id="TIGR01509">
    <property type="entry name" value="HAD-SF-IA-v3"/>
    <property type="match status" value="1"/>
</dbReference>
<keyword evidence="4" id="KW-0460">Magnesium</keyword>
<dbReference type="InterPro" id="IPR041492">
    <property type="entry name" value="HAD_2"/>
</dbReference>
<reference evidence="6" key="1">
    <citation type="submission" date="2015-05" db="EMBL/GenBank/DDBJ databases">
        <authorList>
            <person name="Urmite Genomes"/>
        </authorList>
    </citation>
    <scope>NUCLEOTIDE SEQUENCE [LARGE SCALE GENOMIC DNA]</scope>
    <source>
        <strain evidence="6">LF1</strain>
    </source>
</reference>
<dbReference type="GO" id="GO:0046872">
    <property type="term" value="F:metal ion binding"/>
    <property type="evidence" value="ECO:0007669"/>
    <property type="project" value="UniProtKB-KW"/>
</dbReference>
<keyword evidence="2" id="KW-0479">Metal-binding</keyword>